<sequence>MADNENPNGPTPGEPSGDPQGTPSAPVENPNPAPPAQDDDDDKPLSAAEAKAIRAALKSANKEAEKNRLKLKEIDDAKLSELQKAQRDAAEARTEAENLRKENLRKTVALNAGLPGKWAERLRGETEEEMASDAASILADLGKPKTPAPDPSQGPRQTPKTSGWDAGKAEAQKRFGK</sequence>
<feature type="compositionally biased region" description="Basic and acidic residues" evidence="2">
    <location>
        <begin position="167"/>
        <end position="177"/>
    </location>
</feature>
<proteinExistence type="predicted"/>
<dbReference type="Proteomes" id="UP000270301">
    <property type="component" value="Segment"/>
</dbReference>
<feature type="region of interest" description="Disordered" evidence="2">
    <location>
        <begin position="124"/>
        <end position="177"/>
    </location>
</feature>
<evidence type="ECO:0000256" key="1">
    <source>
        <dbReference type="SAM" id="Coils"/>
    </source>
</evidence>
<protein>
    <submittedName>
        <fullName evidence="3">Scaffolding protein</fullName>
    </submittedName>
</protein>
<evidence type="ECO:0000313" key="3">
    <source>
        <dbReference type="EMBL" id="AYR00886.1"/>
    </source>
</evidence>
<gene>
    <name evidence="3" type="primary">6</name>
    <name evidence="3" type="ORF">PBI_HESTIA_6</name>
</gene>
<name>A0A3G3M3B4_9CAUD</name>
<dbReference type="KEGG" id="vg:77931791"/>
<feature type="coiled-coil region" evidence="1">
    <location>
        <begin position="47"/>
        <end position="107"/>
    </location>
</feature>
<feature type="region of interest" description="Disordered" evidence="2">
    <location>
        <begin position="1"/>
        <end position="47"/>
    </location>
</feature>
<evidence type="ECO:0000313" key="4">
    <source>
        <dbReference type="Proteomes" id="UP000270301"/>
    </source>
</evidence>
<reference evidence="3 4" key="1">
    <citation type="submission" date="2018-09" db="EMBL/GenBank/DDBJ databases">
        <authorList>
            <person name="Ulbrich M.C."/>
            <person name="Stoner T.H."/>
            <person name="Garlena R.A."/>
            <person name="Russell D.A."/>
            <person name="Pope W.H."/>
            <person name="Jacobs-Sera D."/>
            <person name="Hatfull G.F."/>
        </authorList>
    </citation>
    <scope>NUCLEOTIDE SEQUENCE [LARGE SCALE GENOMIC DNA]</scope>
</reference>
<organism evidence="3 4">
    <name type="scientific">Arthrobacter phage Hestia</name>
    <dbReference type="NCBI Taxonomy" id="2419609"/>
    <lineage>
        <taxon>Viruses</taxon>
        <taxon>Duplodnaviria</taxon>
        <taxon>Heunggongvirae</taxon>
        <taxon>Uroviricota</taxon>
        <taxon>Caudoviricetes</taxon>
        <taxon>Hestiavirus</taxon>
        <taxon>Hestiavirus hestia</taxon>
    </lineage>
</organism>
<dbReference type="RefSeq" id="YP_010655917.1">
    <property type="nucleotide sequence ID" value="NC_070833.1"/>
</dbReference>
<keyword evidence="1" id="KW-0175">Coiled coil</keyword>
<evidence type="ECO:0000256" key="2">
    <source>
        <dbReference type="SAM" id="MobiDB-lite"/>
    </source>
</evidence>
<keyword evidence="4" id="KW-1185">Reference proteome</keyword>
<dbReference type="EMBL" id="MH910036">
    <property type="protein sequence ID" value="AYR00886.1"/>
    <property type="molecule type" value="Genomic_DNA"/>
</dbReference>
<dbReference type="GeneID" id="77931791"/>
<accession>A0A3G3M3B4</accession>